<dbReference type="PANTHER" id="PTHR33591:SF4">
    <property type="entry name" value="OS08G0114100 PROTEIN"/>
    <property type="match status" value="1"/>
</dbReference>
<protein>
    <recommendedName>
        <fullName evidence="2">Beta-carotene isomerase D27-like C-terminal domain-containing protein</fullName>
    </recommendedName>
</protein>
<dbReference type="Pfam" id="PF13225">
    <property type="entry name" value="D27-like_C"/>
    <property type="match status" value="1"/>
</dbReference>
<organism evidence="3">
    <name type="scientific">Chlamydomonas leiostraca</name>
    <dbReference type="NCBI Taxonomy" id="1034604"/>
    <lineage>
        <taxon>Eukaryota</taxon>
        <taxon>Viridiplantae</taxon>
        <taxon>Chlorophyta</taxon>
        <taxon>core chlorophytes</taxon>
        <taxon>Chlorophyceae</taxon>
        <taxon>CS clade</taxon>
        <taxon>Chlamydomonadales</taxon>
        <taxon>Chlamydomonadaceae</taxon>
        <taxon>Chlamydomonas</taxon>
    </lineage>
</organism>
<reference evidence="3" key="1">
    <citation type="submission" date="2021-01" db="EMBL/GenBank/DDBJ databases">
        <authorList>
            <person name="Corre E."/>
            <person name="Pelletier E."/>
            <person name="Niang G."/>
            <person name="Scheremetjew M."/>
            <person name="Finn R."/>
            <person name="Kale V."/>
            <person name="Holt S."/>
            <person name="Cochrane G."/>
            <person name="Meng A."/>
            <person name="Brown T."/>
            <person name="Cohen L."/>
        </authorList>
    </citation>
    <scope>NUCLEOTIDE SEQUENCE</scope>
    <source>
        <strain evidence="3">SAG 11-49</strain>
    </source>
</reference>
<proteinExistence type="predicted"/>
<sequence>MALSSRCIVTPQHRVCTRSRTRTLVKLQATPTSNAGPVKVVSDPFAEKKVYKDNMFDKLMIKIYTEKMAAKLNGVYVPPVPTYDDFVRVSKEIMRGRSPTDQKRVVLDVLDSLLPPGAPEQFRKLFPPTQTSAELNAGFATAGFGWLVGEMELQKGDIVVGPNGEKRQQRSIVKIKKCRYLEASGCVGMCVNMCKIPTQSFFTEEFGLPLTMKPNFEDLSCEMIFGQAPLPVEKDEAFSQPCFKLQCNVSSEDVSKPCPKLSPPAPSAVFQGRSA</sequence>
<feature type="domain" description="Beta-carotene isomerase D27-like C-terminal" evidence="2">
    <location>
        <begin position="146"/>
        <end position="233"/>
    </location>
</feature>
<dbReference type="InterPro" id="IPR038938">
    <property type="entry name" value="D27-like"/>
</dbReference>
<dbReference type="AlphaFoldDB" id="A0A7S0R2P5"/>
<name>A0A7S0R2P5_9CHLO</name>
<feature type="region of interest" description="Disordered" evidence="1">
    <location>
        <begin position="252"/>
        <end position="275"/>
    </location>
</feature>
<evidence type="ECO:0000259" key="2">
    <source>
        <dbReference type="Pfam" id="PF13225"/>
    </source>
</evidence>
<evidence type="ECO:0000256" key="1">
    <source>
        <dbReference type="SAM" id="MobiDB-lite"/>
    </source>
</evidence>
<dbReference type="EMBL" id="HBFB01002508">
    <property type="protein sequence ID" value="CAD8665216.1"/>
    <property type="molecule type" value="Transcribed_RNA"/>
</dbReference>
<dbReference type="GO" id="GO:0005506">
    <property type="term" value="F:iron ion binding"/>
    <property type="evidence" value="ECO:0007669"/>
    <property type="project" value="InterPro"/>
</dbReference>
<evidence type="ECO:0000313" key="3">
    <source>
        <dbReference type="EMBL" id="CAD8665216.1"/>
    </source>
</evidence>
<gene>
    <name evidence="3" type="ORF">CLEI1391_LOCUS1269</name>
</gene>
<dbReference type="PANTHER" id="PTHR33591">
    <property type="entry name" value="BETA-CAROTENE ISOMERASE D27"/>
    <property type="match status" value="1"/>
</dbReference>
<accession>A0A7S0R2P5</accession>
<dbReference type="InterPro" id="IPR025114">
    <property type="entry name" value="D27-like_C"/>
</dbReference>